<proteinExistence type="predicted"/>
<evidence type="ECO:0000313" key="2">
    <source>
        <dbReference type="EMBL" id="KAK6943366.1"/>
    </source>
</evidence>
<dbReference type="AlphaFoldDB" id="A0AAN8ZML0"/>
<keyword evidence="3" id="KW-1185">Reference proteome</keyword>
<keyword evidence="1" id="KW-1133">Transmembrane helix</keyword>
<name>A0AAN8ZML0_9MAGN</name>
<evidence type="ECO:0000313" key="3">
    <source>
        <dbReference type="Proteomes" id="UP001370490"/>
    </source>
</evidence>
<feature type="transmembrane region" description="Helical" evidence="1">
    <location>
        <begin position="20"/>
        <end position="46"/>
    </location>
</feature>
<sequence>MYLMNDLPFKFRSSEDGLALTMGVLGYLDTILVPLSLFLTFGYHVYLWPHLQGQSFINYCGRQRIEKKKMVSKLEFVTQGDDKKGMLAVQSLRNTLMTTILMASIAIMIDLILAALTNNSYNASHLLKSSFFGSQVSRITILKYGSASLFLIISFMCSSMSVGCLVDANFLINAASEHEFSQPGIVQIIFERGFLLAVVGNRMLCMAFPLLVWLYSPVMVILSSVALVLGLYHLDFPGSFTKFNKKILLA</sequence>
<dbReference type="InterPro" id="IPR006747">
    <property type="entry name" value="DUF599"/>
</dbReference>
<dbReference type="Proteomes" id="UP001370490">
    <property type="component" value="Unassembled WGS sequence"/>
</dbReference>
<feature type="transmembrane region" description="Helical" evidence="1">
    <location>
        <begin position="218"/>
        <end position="236"/>
    </location>
</feature>
<dbReference type="EMBL" id="JBAMMX010000003">
    <property type="protein sequence ID" value="KAK6943366.1"/>
    <property type="molecule type" value="Genomic_DNA"/>
</dbReference>
<dbReference type="Pfam" id="PF04654">
    <property type="entry name" value="DUF599"/>
    <property type="match status" value="1"/>
</dbReference>
<comment type="caution">
    <text evidence="2">The sequence shown here is derived from an EMBL/GenBank/DDBJ whole genome shotgun (WGS) entry which is preliminary data.</text>
</comment>
<reference evidence="2 3" key="1">
    <citation type="submission" date="2023-12" db="EMBL/GenBank/DDBJ databases">
        <title>A high-quality genome assembly for Dillenia turbinata (Dilleniales).</title>
        <authorList>
            <person name="Chanderbali A."/>
        </authorList>
    </citation>
    <scope>NUCLEOTIDE SEQUENCE [LARGE SCALE GENOMIC DNA]</scope>
    <source>
        <strain evidence="2">LSX21</strain>
        <tissue evidence="2">Leaf</tissue>
    </source>
</reference>
<gene>
    <name evidence="2" type="ORF">RJ641_024468</name>
</gene>
<dbReference type="PANTHER" id="PTHR31881:SF11">
    <property type="entry name" value="PROTEIN, PUTATIVE-RELATED"/>
    <property type="match status" value="1"/>
</dbReference>
<evidence type="ECO:0008006" key="4">
    <source>
        <dbReference type="Google" id="ProtNLM"/>
    </source>
</evidence>
<keyword evidence="1" id="KW-0472">Membrane</keyword>
<feature type="transmembrane region" description="Helical" evidence="1">
    <location>
        <begin position="147"/>
        <end position="172"/>
    </location>
</feature>
<organism evidence="2 3">
    <name type="scientific">Dillenia turbinata</name>
    <dbReference type="NCBI Taxonomy" id="194707"/>
    <lineage>
        <taxon>Eukaryota</taxon>
        <taxon>Viridiplantae</taxon>
        <taxon>Streptophyta</taxon>
        <taxon>Embryophyta</taxon>
        <taxon>Tracheophyta</taxon>
        <taxon>Spermatophyta</taxon>
        <taxon>Magnoliopsida</taxon>
        <taxon>eudicotyledons</taxon>
        <taxon>Gunneridae</taxon>
        <taxon>Pentapetalae</taxon>
        <taxon>Dilleniales</taxon>
        <taxon>Dilleniaceae</taxon>
        <taxon>Dillenia</taxon>
    </lineage>
</organism>
<evidence type="ECO:0000256" key="1">
    <source>
        <dbReference type="SAM" id="Phobius"/>
    </source>
</evidence>
<feature type="transmembrane region" description="Helical" evidence="1">
    <location>
        <begin position="96"/>
        <end position="116"/>
    </location>
</feature>
<protein>
    <recommendedName>
        <fullName evidence="4">DUF599 domain-containing protein</fullName>
    </recommendedName>
</protein>
<keyword evidence="1" id="KW-0812">Transmembrane</keyword>
<dbReference type="PANTHER" id="PTHR31881">
    <property type="match status" value="1"/>
</dbReference>
<accession>A0AAN8ZML0</accession>